<feature type="domain" description="Pyrroline-5-carboxylate reductase dimerisation" evidence="13">
    <location>
        <begin position="164"/>
        <end position="268"/>
    </location>
</feature>
<comment type="caution">
    <text evidence="14">The sequence shown here is derived from an EMBL/GenBank/DDBJ whole genome shotgun (WGS) entry which is preliminary data.</text>
</comment>
<dbReference type="InterPro" id="IPR000304">
    <property type="entry name" value="Pyrroline-COOH_reductase"/>
</dbReference>
<evidence type="ECO:0000256" key="8">
    <source>
        <dbReference type="ARBA" id="ARBA00058118"/>
    </source>
</evidence>
<protein>
    <recommendedName>
        <fullName evidence="9 10">Pyrroline-5-carboxylate reductase</fullName>
        <shortName evidence="9">P5C reductase</shortName>
        <shortName evidence="9">P5CR</shortName>
        <ecNumber evidence="9 10">1.5.1.2</ecNumber>
    </recommendedName>
    <alternativeName>
        <fullName evidence="9">PCA reductase</fullName>
    </alternativeName>
</protein>
<evidence type="ECO:0000256" key="5">
    <source>
        <dbReference type="ARBA" id="ARBA00022650"/>
    </source>
</evidence>
<dbReference type="GO" id="GO:0005737">
    <property type="term" value="C:cytoplasm"/>
    <property type="evidence" value="ECO:0007669"/>
    <property type="project" value="UniProtKB-SubCell"/>
</dbReference>
<evidence type="ECO:0000259" key="13">
    <source>
        <dbReference type="Pfam" id="PF14748"/>
    </source>
</evidence>
<dbReference type="SUPFAM" id="SSF51735">
    <property type="entry name" value="NAD(P)-binding Rossmann-fold domains"/>
    <property type="match status" value="1"/>
</dbReference>
<dbReference type="PANTHER" id="PTHR11645">
    <property type="entry name" value="PYRROLINE-5-CARBOXYLATE REDUCTASE"/>
    <property type="match status" value="1"/>
</dbReference>
<comment type="catalytic activity">
    <reaction evidence="9">
        <text>L-proline + NADP(+) = (S)-1-pyrroline-5-carboxylate + NADPH + 2 H(+)</text>
        <dbReference type="Rhea" id="RHEA:14109"/>
        <dbReference type="ChEBI" id="CHEBI:15378"/>
        <dbReference type="ChEBI" id="CHEBI:17388"/>
        <dbReference type="ChEBI" id="CHEBI:57783"/>
        <dbReference type="ChEBI" id="CHEBI:58349"/>
        <dbReference type="ChEBI" id="CHEBI:60039"/>
        <dbReference type="EC" id="1.5.1.2"/>
    </reaction>
</comment>
<feature type="domain" description="Pyrroline-5-carboxylate reductase catalytic N-terminal" evidence="12">
    <location>
        <begin position="6"/>
        <end position="101"/>
    </location>
</feature>
<keyword evidence="4 9" id="KW-0028">Amino-acid biosynthesis</keyword>
<dbReference type="Pfam" id="PF03807">
    <property type="entry name" value="F420_oxidored"/>
    <property type="match status" value="1"/>
</dbReference>
<dbReference type="HAMAP" id="MF_01925">
    <property type="entry name" value="P5C_reductase"/>
    <property type="match status" value="1"/>
</dbReference>
<dbReference type="PANTHER" id="PTHR11645:SF66">
    <property type="entry name" value="PYRROLINE-5-CARBOXYLATE REDUCTASE"/>
    <property type="match status" value="1"/>
</dbReference>
<feature type="binding site" evidence="11">
    <location>
        <begin position="10"/>
        <end position="15"/>
    </location>
    <ligand>
        <name>NADP(+)</name>
        <dbReference type="ChEBI" id="CHEBI:58349"/>
    </ligand>
</feature>
<sequence>MLNGTKIAFIGSGVMGEAMIKGLLTQGLTSPECIRASDPWLERLEYIHKTYGVEVTPDNAEAVRGAEIVVLSIKPQSLPKVGNDLHSKIHPDALVLSIIAGARIRTLQHKLFHDRIVRAMPNTPAQIGKGMTVWTATEHVTEHQLRQTERILSAMGEQLQVDEEGYLDMATGLSGSGPGFVLLIIEAMIDAGVHMGFSRRDAEKMVLQTIEGTVALMRASGRHSAELKNQVTSPGGTTAAGLYELEKASIRAIINDAIFAAYRRSQELGELSEKRDLS</sequence>
<evidence type="ECO:0000313" key="14">
    <source>
        <dbReference type="EMBL" id="HDX33274.1"/>
    </source>
</evidence>
<dbReference type="Gene3D" id="1.10.3730.10">
    <property type="entry name" value="ProC C-terminal domain-like"/>
    <property type="match status" value="1"/>
</dbReference>
<dbReference type="GO" id="GO:0004735">
    <property type="term" value="F:pyrroline-5-carboxylate reductase activity"/>
    <property type="evidence" value="ECO:0007669"/>
    <property type="project" value="UniProtKB-UniRule"/>
</dbReference>
<comment type="subcellular location">
    <subcellularLocation>
        <location evidence="1 9">Cytoplasm</location>
    </subcellularLocation>
</comment>
<dbReference type="AlphaFoldDB" id="A0A7C1FKN5"/>
<evidence type="ECO:0000256" key="9">
    <source>
        <dbReference type="HAMAP-Rule" id="MF_01925"/>
    </source>
</evidence>
<reference evidence="14" key="1">
    <citation type="journal article" date="2020" name="mSystems">
        <title>Genome- and Community-Level Interaction Insights into Carbon Utilization and Element Cycling Functions of Hydrothermarchaeota in Hydrothermal Sediment.</title>
        <authorList>
            <person name="Zhou Z."/>
            <person name="Liu Y."/>
            <person name="Xu W."/>
            <person name="Pan J."/>
            <person name="Luo Z.H."/>
            <person name="Li M."/>
        </authorList>
    </citation>
    <scope>NUCLEOTIDE SEQUENCE [LARGE SCALE GENOMIC DNA]</scope>
    <source>
        <strain evidence="14">SpSt-289</strain>
    </source>
</reference>
<dbReference type="InterPro" id="IPR036291">
    <property type="entry name" value="NAD(P)-bd_dom_sf"/>
</dbReference>
<dbReference type="InterPro" id="IPR029036">
    <property type="entry name" value="P5CR_dimer"/>
</dbReference>
<accession>A0A7C1FKN5</accession>
<keyword evidence="7 9" id="KW-0560">Oxidoreductase</keyword>
<dbReference type="SUPFAM" id="SSF48179">
    <property type="entry name" value="6-phosphogluconate dehydrogenase C-terminal domain-like"/>
    <property type="match status" value="1"/>
</dbReference>
<keyword evidence="5 9" id="KW-0641">Proline biosynthesis</keyword>
<dbReference type="InterPro" id="IPR028939">
    <property type="entry name" value="P5C_Rdtase_cat_N"/>
</dbReference>
<evidence type="ECO:0000259" key="12">
    <source>
        <dbReference type="Pfam" id="PF03807"/>
    </source>
</evidence>
<dbReference type="PIRSF" id="PIRSF000193">
    <property type="entry name" value="Pyrrol-5-carb_rd"/>
    <property type="match status" value="1"/>
</dbReference>
<keyword evidence="6 9" id="KW-0521">NADP</keyword>
<dbReference type="NCBIfam" id="TIGR00112">
    <property type="entry name" value="proC"/>
    <property type="match status" value="1"/>
</dbReference>
<organism evidence="14">
    <name type="scientific">Caldilinea aerophila</name>
    <dbReference type="NCBI Taxonomy" id="133453"/>
    <lineage>
        <taxon>Bacteria</taxon>
        <taxon>Bacillati</taxon>
        <taxon>Chloroflexota</taxon>
        <taxon>Caldilineae</taxon>
        <taxon>Caldilineales</taxon>
        <taxon>Caldilineaceae</taxon>
        <taxon>Caldilinea</taxon>
    </lineage>
</organism>
<comment type="catalytic activity">
    <reaction evidence="9">
        <text>L-proline + NAD(+) = (S)-1-pyrroline-5-carboxylate + NADH + 2 H(+)</text>
        <dbReference type="Rhea" id="RHEA:14105"/>
        <dbReference type="ChEBI" id="CHEBI:15378"/>
        <dbReference type="ChEBI" id="CHEBI:17388"/>
        <dbReference type="ChEBI" id="CHEBI:57540"/>
        <dbReference type="ChEBI" id="CHEBI:57945"/>
        <dbReference type="ChEBI" id="CHEBI:60039"/>
        <dbReference type="EC" id="1.5.1.2"/>
    </reaction>
</comment>
<dbReference type="Pfam" id="PF14748">
    <property type="entry name" value="P5CR_dimer"/>
    <property type="match status" value="1"/>
</dbReference>
<feature type="binding site" evidence="11">
    <location>
        <position position="59"/>
    </location>
    <ligand>
        <name>NADPH</name>
        <dbReference type="ChEBI" id="CHEBI:57783"/>
    </ligand>
</feature>
<dbReference type="EMBL" id="DSMG01000183">
    <property type="protein sequence ID" value="HDX33274.1"/>
    <property type="molecule type" value="Genomic_DNA"/>
</dbReference>
<keyword evidence="3 9" id="KW-0963">Cytoplasm</keyword>
<gene>
    <name evidence="9" type="primary">proC</name>
    <name evidence="14" type="ORF">ENQ20_17560</name>
</gene>
<dbReference type="Gene3D" id="3.40.50.720">
    <property type="entry name" value="NAD(P)-binding Rossmann-like Domain"/>
    <property type="match status" value="1"/>
</dbReference>
<evidence type="ECO:0000256" key="1">
    <source>
        <dbReference type="ARBA" id="ARBA00004496"/>
    </source>
</evidence>
<evidence type="ECO:0000256" key="2">
    <source>
        <dbReference type="ARBA" id="ARBA00005525"/>
    </source>
</evidence>
<comment type="similarity">
    <text evidence="2 9">Belongs to the pyrroline-5-carboxylate reductase family.</text>
</comment>
<name>A0A7C1FKN5_9CHLR</name>
<evidence type="ECO:0000256" key="7">
    <source>
        <dbReference type="ARBA" id="ARBA00023002"/>
    </source>
</evidence>
<evidence type="ECO:0000256" key="3">
    <source>
        <dbReference type="ARBA" id="ARBA00022490"/>
    </source>
</evidence>
<dbReference type="GO" id="GO:0055129">
    <property type="term" value="P:L-proline biosynthetic process"/>
    <property type="evidence" value="ECO:0007669"/>
    <property type="project" value="UniProtKB-UniRule"/>
</dbReference>
<evidence type="ECO:0000256" key="10">
    <source>
        <dbReference type="NCBIfam" id="TIGR00112"/>
    </source>
</evidence>
<comment type="function">
    <text evidence="8 9">Catalyzes the reduction of 1-pyrroline-5-carboxylate (PCA) to L-proline.</text>
</comment>
<dbReference type="InterPro" id="IPR008927">
    <property type="entry name" value="6-PGluconate_DH-like_C_sf"/>
</dbReference>
<evidence type="ECO:0000256" key="4">
    <source>
        <dbReference type="ARBA" id="ARBA00022605"/>
    </source>
</evidence>
<evidence type="ECO:0000256" key="11">
    <source>
        <dbReference type="PIRSR" id="PIRSR000193-1"/>
    </source>
</evidence>
<evidence type="ECO:0000256" key="6">
    <source>
        <dbReference type="ARBA" id="ARBA00022857"/>
    </source>
</evidence>
<dbReference type="UniPathway" id="UPA00098">
    <property type="reaction ID" value="UER00361"/>
</dbReference>
<proteinExistence type="inferred from homology"/>
<dbReference type="EC" id="1.5.1.2" evidence="9 10"/>
<dbReference type="FunFam" id="1.10.3730.10:FF:000001">
    <property type="entry name" value="Pyrroline-5-carboxylate reductase"/>
    <property type="match status" value="1"/>
</dbReference>
<comment type="pathway">
    <text evidence="9">Amino-acid biosynthesis; L-proline biosynthesis; L-proline from L-glutamate 5-semialdehyde: step 1/1.</text>
</comment>
<dbReference type="FunFam" id="3.40.50.720:FF:000190">
    <property type="entry name" value="Pyrroline-5-carboxylate reductase"/>
    <property type="match status" value="1"/>
</dbReference>